<gene>
    <name evidence="1" type="ORF">HPB50_013678</name>
</gene>
<proteinExistence type="predicted"/>
<organism evidence="1 2">
    <name type="scientific">Hyalomma asiaticum</name>
    <name type="common">Tick</name>
    <dbReference type="NCBI Taxonomy" id="266040"/>
    <lineage>
        <taxon>Eukaryota</taxon>
        <taxon>Metazoa</taxon>
        <taxon>Ecdysozoa</taxon>
        <taxon>Arthropoda</taxon>
        <taxon>Chelicerata</taxon>
        <taxon>Arachnida</taxon>
        <taxon>Acari</taxon>
        <taxon>Parasitiformes</taxon>
        <taxon>Ixodida</taxon>
        <taxon>Ixodoidea</taxon>
        <taxon>Ixodidae</taxon>
        <taxon>Hyalomminae</taxon>
        <taxon>Hyalomma</taxon>
    </lineage>
</organism>
<accession>A0ACB7THQ2</accession>
<keyword evidence="2" id="KW-1185">Reference proteome</keyword>
<dbReference type="Proteomes" id="UP000821845">
    <property type="component" value="Chromosome 1"/>
</dbReference>
<evidence type="ECO:0000313" key="2">
    <source>
        <dbReference type="Proteomes" id="UP000821845"/>
    </source>
</evidence>
<reference evidence="1" key="1">
    <citation type="submission" date="2020-05" db="EMBL/GenBank/DDBJ databases">
        <title>Large-scale comparative analyses of tick genomes elucidate their genetic diversity and vector capacities.</title>
        <authorList>
            <person name="Jia N."/>
            <person name="Wang J."/>
            <person name="Shi W."/>
            <person name="Du L."/>
            <person name="Sun Y."/>
            <person name="Zhan W."/>
            <person name="Jiang J."/>
            <person name="Wang Q."/>
            <person name="Zhang B."/>
            <person name="Ji P."/>
            <person name="Sakyi L.B."/>
            <person name="Cui X."/>
            <person name="Yuan T."/>
            <person name="Jiang B."/>
            <person name="Yang W."/>
            <person name="Lam T.T.-Y."/>
            <person name="Chang Q."/>
            <person name="Ding S."/>
            <person name="Wang X."/>
            <person name="Zhu J."/>
            <person name="Ruan X."/>
            <person name="Zhao L."/>
            <person name="Wei J."/>
            <person name="Que T."/>
            <person name="Du C."/>
            <person name="Cheng J."/>
            <person name="Dai P."/>
            <person name="Han X."/>
            <person name="Huang E."/>
            <person name="Gao Y."/>
            <person name="Liu J."/>
            <person name="Shao H."/>
            <person name="Ye R."/>
            <person name="Li L."/>
            <person name="Wei W."/>
            <person name="Wang X."/>
            <person name="Wang C."/>
            <person name="Yang T."/>
            <person name="Huo Q."/>
            <person name="Li W."/>
            <person name="Guo W."/>
            <person name="Chen H."/>
            <person name="Zhou L."/>
            <person name="Ni X."/>
            <person name="Tian J."/>
            <person name="Zhou Y."/>
            <person name="Sheng Y."/>
            <person name="Liu T."/>
            <person name="Pan Y."/>
            <person name="Xia L."/>
            <person name="Li J."/>
            <person name="Zhao F."/>
            <person name="Cao W."/>
        </authorList>
    </citation>
    <scope>NUCLEOTIDE SEQUENCE</scope>
    <source>
        <strain evidence="1">Hyas-2018</strain>
    </source>
</reference>
<protein>
    <submittedName>
        <fullName evidence="1">Uncharacterized protein</fullName>
    </submittedName>
</protein>
<evidence type="ECO:0000313" key="1">
    <source>
        <dbReference type="EMBL" id="KAH6946465.1"/>
    </source>
</evidence>
<comment type="caution">
    <text evidence="1">The sequence shown here is derived from an EMBL/GenBank/DDBJ whole genome shotgun (WGS) entry which is preliminary data.</text>
</comment>
<name>A0ACB7THQ2_HYAAI</name>
<sequence length="206" mass="22781">MKRPVNRELLLKVLQNLVAGVTPLCRAKWFYERLSAVAAAAASNQGRPGPTGSFPEAGARCSRQPVVQDNLLLPLPHARREPAWAAQPWRSSRSPDSRSRGGEAEKRNHRFLHKRPTCLLWRGRQRHRAADPGLSGERSLLDGPVSTGAPPRPQVLLARRKNGSRPEERNPPEEPPLTFQDVAAKIEINSSAGCAQRCRVKYMPAG</sequence>
<dbReference type="EMBL" id="CM023481">
    <property type="protein sequence ID" value="KAH6946465.1"/>
    <property type="molecule type" value="Genomic_DNA"/>
</dbReference>